<protein>
    <submittedName>
        <fullName evidence="2">DUF2516 family protein</fullName>
    </submittedName>
</protein>
<comment type="caution">
    <text evidence="2">The sequence shown here is derived from an EMBL/GenBank/DDBJ whole genome shotgun (WGS) entry which is preliminary data.</text>
</comment>
<dbReference type="InterPro" id="IPR019662">
    <property type="entry name" value="DUF2516"/>
</dbReference>
<keyword evidence="1" id="KW-0472">Membrane</keyword>
<reference evidence="2 3" key="1">
    <citation type="submission" date="2018-09" db="EMBL/GenBank/DDBJ databases">
        <title>YIM PH21274 draft genome.</title>
        <authorList>
            <person name="Miao C."/>
        </authorList>
    </citation>
    <scope>NUCLEOTIDE SEQUENCE [LARGE SCALE GENOMIC DNA]</scope>
    <source>
        <strain evidence="2 3">YIM PH 21724</strain>
    </source>
</reference>
<gene>
    <name evidence="2" type="ORF">D5S18_09860</name>
</gene>
<keyword evidence="1" id="KW-1133">Transmembrane helix</keyword>
<evidence type="ECO:0000256" key="1">
    <source>
        <dbReference type="SAM" id="Phobius"/>
    </source>
</evidence>
<feature type="transmembrane region" description="Helical" evidence="1">
    <location>
        <begin position="6"/>
        <end position="31"/>
    </location>
</feature>
<dbReference type="RefSeq" id="WP_120039508.1">
    <property type="nucleotide sequence ID" value="NZ_QZFU01000016.1"/>
</dbReference>
<dbReference type="AlphaFoldDB" id="A0A3A4JZ05"/>
<evidence type="ECO:0000313" key="2">
    <source>
        <dbReference type="EMBL" id="RJO76585.1"/>
    </source>
</evidence>
<name>A0A3A4JZ05_9NOCA</name>
<keyword evidence="3" id="KW-1185">Reference proteome</keyword>
<proteinExistence type="predicted"/>
<feature type="transmembrane region" description="Helical" evidence="1">
    <location>
        <begin position="51"/>
        <end position="69"/>
    </location>
</feature>
<dbReference type="Pfam" id="PF10724">
    <property type="entry name" value="DUF2516"/>
    <property type="match status" value="1"/>
</dbReference>
<organism evidence="2 3">
    <name type="scientific">Nocardia panacis</name>
    <dbReference type="NCBI Taxonomy" id="2340916"/>
    <lineage>
        <taxon>Bacteria</taxon>
        <taxon>Bacillati</taxon>
        <taxon>Actinomycetota</taxon>
        <taxon>Actinomycetes</taxon>
        <taxon>Mycobacteriales</taxon>
        <taxon>Nocardiaceae</taxon>
        <taxon>Nocardia</taxon>
    </lineage>
</organism>
<dbReference type="OrthoDB" id="5191769at2"/>
<dbReference type="EMBL" id="QZFU01000016">
    <property type="protein sequence ID" value="RJO76585.1"/>
    <property type="molecule type" value="Genomic_DNA"/>
</dbReference>
<dbReference type="Proteomes" id="UP000266677">
    <property type="component" value="Unassembled WGS sequence"/>
</dbReference>
<accession>A0A3A4JZ05</accession>
<evidence type="ECO:0000313" key="3">
    <source>
        <dbReference type="Proteomes" id="UP000266677"/>
    </source>
</evidence>
<sequence>MDGVNIAHGFTQLIVLVIWLGALGATIFALIHAVRQRADAFTAVDKLTKPIWSGILTAATLVLVAMLFLGFSLPFLGLFAIIATGIYLADVRPKVDEIQRGPRW</sequence>
<keyword evidence="1" id="KW-0812">Transmembrane</keyword>